<evidence type="ECO:0000259" key="2">
    <source>
        <dbReference type="Pfam" id="PF10547"/>
    </source>
</evidence>
<dbReference type="Proteomes" id="UP000248806">
    <property type="component" value="Unassembled WGS sequence"/>
</dbReference>
<comment type="caution">
    <text evidence="3">The sequence shown here is derived from an EMBL/GenBank/DDBJ whole genome shotgun (WGS) entry which is preliminary data.</text>
</comment>
<evidence type="ECO:0000256" key="1">
    <source>
        <dbReference type="SAM" id="MobiDB-lite"/>
    </source>
</evidence>
<evidence type="ECO:0000313" key="3">
    <source>
        <dbReference type="EMBL" id="PZW23589.1"/>
    </source>
</evidence>
<dbReference type="AlphaFoldDB" id="A0A326U9I6"/>
<evidence type="ECO:0000313" key="4">
    <source>
        <dbReference type="Proteomes" id="UP000248806"/>
    </source>
</evidence>
<keyword evidence="4" id="KW-1185">Reference proteome</keyword>
<protein>
    <submittedName>
        <fullName evidence="3">P22-like antirepressor protein</fullName>
    </submittedName>
</protein>
<gene>
    <name evidence="3" type="ORF">EI42_04972</name>
</gene>
<proteinExistence type="predicted"/>
<feature type="domain" description="Antirepressor protein ant N-terminal" evidence="2">
    <location>
        <begin position="34"/>
        <end position="141"/>
    </location>
</feature>
<dbReference type="RefSeq" id="WP_170142883.1">
    <property type="nucleotide sequence ID" value="NZ_BIFX01000003.1"/>
</dbReference>
<organism evidence="3 4">
    <name type="scientific">Thermosporothrix hazakensis</name>
    <dbReference type="NCBI Taxonomy" id="644383"/>
    <lineage>
        <taxon>Bacteria</taxon>
        <taxon>Bacillati</taxon>
        <taxon>Chloroflexota</taxon>
        <taxon>Ktedonobacteria</taxon>
        <taxon>Ktedonobacterales</taxon>
        <taxon>Thermosporotrichaceae</taxon>
        <taxon>Thermosporothrix</taxon>
    </lineage>
</organism>
<dbReference type="EMBL" id="QKUF01000025">
    <property type="protein sequence ID" value="PZW23589.1"/>
    <property type="molecule type" value="Genomic_DNA"/>
</dbReference>
<feature type="region of interest" description="Disordered" evidence="1">
    <location>
        <begin position="1"/>
        <end position="22"/>
    </location>
</feature>
<reference evidence="3 4" key="1">
    <citation type="submission" date="2018-06" db="EMBL/GenBank/DDBJ databases">
        <title>Genomic Encyclopedia of Archaeal and Bacterial Type Strains, Phase II (KMG-II): from individual species to whole genera.</title>
        <authorList>
            <person name="Goeker M."/>
        </authorList>
    </citation>
    <scope>NUCLEOTIDE SEQUENCE [LARGE SCALE GENOMIC DNA]</scope>
    <source>
        <strain evidence="3 4">ATCC BAA-1881</strain>
    </source>
</reference>
<sequence length="549" mass="62938">MEDHATEGGNNLPHNPQEEPGALAPDEEVISQQTVQFLDDSLLVLLTASDRLYISLPNLCAALTLNARGQLQRIQRTPGLVEGLRLLPARTRGGTQRLNCLWLEKLPAWLSGLHLRGTKQASRAKIKQYRDQGVTEITRLFYAAESPALPMLPIQGTLPFPATETVIESSIETMMTLDPTLTTLPTVTPDQQELRALMTQLPYIPTSESLVTTSYQEDRAIREATLARKVEWEEEPEFQRMRYIASNKLHVYFGDPDHPLELNEALERIRSLGESTILTARILLGLWNIRRCERQLAKDGSAAIRVDEILEWRGVQKHSRTYSLSEKRFSDGFQWKHKQQVFLDVKLLEHCYLRGHHTVIVRGRAQRFRINGPYLRVTSVEKVKTGEQSEIVGYFIAPGAWINTYEEHGNIFFAEIDRRVFQLNPQNDQLALRIALFLTEHWRQHARTGQYAHPMVMRDLLTASMIPIDTRHLTNRFVPRVEAALMKLLEQGVVGEVSLLTPIDKQKAHWGRDWLASEWRILPPSSLISRYLDSIQSELPEGRRRRTSY</sequence>
<accession>A0A326U9I6</accession>
<name>A0A326U9I6_THEHA</name>
<dbReference type="InterPro" id="IPR018875">
    <property type="entry name" value="Antirepressor_Ant_N"/>
</dbReference>
<dbReference type="Pfam" id="PF10547">
    <property type="entry name" value="P22_AR_N"/>
    <property type="match status" value="1"/>
</dbReference>